<evidence type="ECO:0000256" key="2">
    <source>
        <dbReference type="ARBA" id="ARBA00022692"/>
    </source>
</evidence>
<keyword evidence="3" id="KW-0732">Signal</keyword>
<keyword evidence="5 7" id="KW-0472">Membrane</keyword>
<evidence type="ECO:0000256" key="3">
    <source>
        <dbReference type="ARBA" id="ARBA00022729"/>
    </source>
</evidence>
<keyword evidence="2 7" id="KW-0812">Transmembrane</keyword>
<evidence type="ECO:0000256" key="1">
    <source>
        <dbReference type="ARBA" id="ARBA00004167"/>
    </source>
</evidence>
<keyword evidence="8" id="KW-0946">Virion</keyword>
<proteinExistence type="predicted"/>
<evidence type="ECO:0000256" key="4">
    <source>
        <dbReference type="ARBA" id="ARBA00022989"/>
    </source>
</evidence>
<gene>
    <name evidence="8" type="primary">envT</name>
</gene>
<name>Q4W2L0_PONPY</name>
<evidence type="ECO:0000256" key="6">
    <source>
        <dbReference type="ARBA" id="ARBA00023157"/>
    </source>
</evidence>
<dbReference type="GO" id="GO:0016020">
    <property type="term" value="C:membrane"/>
    <property type="evidence" value="ECO:0007669"/>
    <property type="project" value="UniProtKB-SubCell"/>
</dbReference>
<keyword evidence="4 7" id="KW-1133">Transmembrane helix</keyword>
<feature type="transmembrane region" description="Helical" evidence="7">
    <location>
        <begin position="582"/>
        <end position="603"/>
    </location>
</feature>
<dbReference type="SUPFAM" id="SSF58069">
    <property type="entry name" value="Virus ectodomain"/>
    <property type="match status" value="1"/>
</dbReference>
<dbReference type="AlphaFoldDB" id="Q4W2L0"/>
<dbReference type="Gene3D" id="1.10.287.210">
    <property type="match status" value="1"/>
</dbReference>
<sequence length="625" mass="68137">MGPQAWVRPIKTAPKLGEAIRLILFIYLSCFLLPVSSSAPSYSFLLTSFTTGRVFANTSWRAGTSKEVSFAVDLCVLFPEPARTHEEQHSLPVIGAGSVDLAAGFGHSGSQTGCGSSKGAEKGLQNVDFYLCPGNHPDASCRDTYQFFCPDWTCVTLATYSGGSTRSSTLSISRAPHPKFCTRKNCNPLTITVHDPNSAQWYYGMSWGLRLYIPGFDVGTMFTIQKKILVSWSPPKPIGPLTGLGDPMFQKHPDKVDLTVPLPFLVPRPQLQQHLQPSLMSILAGVHHLLNLTQPKLAQDCWLCLKAKPPYYVGLGVEATLKRGPLSCYTRPRALTLGDVSGNASCLTSTGYNLSASPFQATCNQSLLTSISTSVSYQAPDNTWLACTSGLTRCINGTEPGPLLCVLVHVLPQVYVYSGPEAQLLIAPPELHPRLHRAVPLLVPLLADLSIAGSAAIGMAALVQGETGLMSLSQQVDVDLSNLQSAIDILHSQVESLAEVVLQNRQGLDLLFLSQGGLCAALGESCCFYANQSGVIEDTFQKVRENLDRRQQERENNIPWYQSMFNWNPWLTTLITGLAGPLLILLLSLILGPCILNWFLNFIKQRIASVKLMYLKTQCDPLVNN</sequence>
<evidence type="ECO:0000256" key="7">
    <source>
        <dbReference type="SAM" id="Phobius"/>
    </source>
</evidence>
<protein>
    <submittedName>
        <fullName evidence="8">T envelope protein</fullName>
    </submittedName>
</protein>
<dbReference type="InterPro" id="IPR008981">
    <property type="entry name" value="FMuLV_rcpt-bd"/>
</dbReference>
<comment type="subcellular location">
    <subcellularLocation>
        <location evidence="1">Membrane</location>
        <topology evidence="1">Single-pass membrane protein</topology>
    </subcellularLocation>
</comment>
<accession>Q4W2L0</accession>
<dbReference type="PANTHER" id="PTHR10424:SF75">
    <property type="entry name" value="ENDOGENOUS RETROVIRUS GROUP S71 MEMBER 1 ENV POLYPROTEIN"/>
    <property type="match status" value="1"/>
</dbReference>
<keyword evidence="6" id="KW-1015">Disulfide bond</keyword>
<dbReference type="Pfam" id="PF00429">
    <property type="entry name" value="TLV_coat"/>
    <property type="match status" value="1"/>
</dbReference>
<dbReference type="EMBL" id="AJ862654">
    <property type="protein sequence ID" value="CAI15393.1"/>
    <property type="molecule type" value="Genomic_DNA"/>
</dbReference>
<dbReference type="PANTHER" id="PTHR10424">
    <property type="entry name" value="VIRAL ENVELOPE PROTEIN"/>
    <property type="match status" value="1"/>
</dbReference>
<keyword evidence="8" id="KW-0261">Viral envelope protein</keyword>
<dbReference type="SUPFAM" id="SSF49830">
    <property type="entry name" value="ENV polyprotein, receptor-binding domain"/>
    <property type="match status" value="1"/>
</dbReference>
<evidence type="ECO:0000256" key="5">
    <source>
        <dbReference type="ARBA" id="ARBA00023136"/>
    </source>
</evidence>
<dbReference type="InterPro" id="IPR018154">
    <property type="entry name" value="TLV/ENV_coat_polyprotein"/>
</dbReference>
<dbReference type="CDD" id="cd09851">
    <property type="entry name" value="HTLV-1-like_HR1-HR2"/>
    <property type="match status" value="1"/>
</dbReference>
<dbReference type="Gene3D" id="3.90.310.10">
    <property type="entry name" value="ENV polyprotein, receptor-binding domain"/>
    <property type="match status" value="1"/>
</dbReference>
<organism evidence="8">
    <name type="scientific">Pongo pygmaeus</name>
    <name type="common">Bornean orangutan</name>
    <dbReference type="NCBI Taxonomy" id="9600"/>
    <lineage>
        <taxon>Eukaryota</taxon>
        <taxon>Metazoa</taxon>
        <taxon>Chordata</taxon>
        <taxon>Craniata</taxon>
        <taxon>Vertebrata</taxon>
        <taxon>Euteleostomi</taxon>
        <taxon>Mammalia</taxon>
        <taxon>Eutheria</taxon>
        <taxon>Euarchontoglires</taxon>
        <taxon>Primates</taxon>
        <taxon>Haplorrhini</taxon>
        <taxon>Catarrhini</taxon>
        <taxon>Hominidae</taxon>
        <taxon>Pongo</taxon>
    </lineage>
</organism>
<reference evidence="8" key="1">
    <citation type="journal article" date="2005" name="BMC Genomics">
        <title>Comprehensive search for intra- and inter-specific sequence polymorphisms among coding envelope genes of retroviral origin found in the human genome: genes and pseudogenes.</title>
        <authorList>
            <person name="de Parseval N."/>
            <person name="Diop G."/>
            <person name="Blaise S."/>
            <person name="Helle F."/>
            <person name="Vasilescu A."/>
            <person name="Matsuda F."/>
            <person name="Heidmann T."/>
        </authorList>
    </citation>
    <scope>NUCLEOTIDE SEQUENCE</scope>
</reference>
<evidence type="ECO:0000313" key="8">
    <source>
        <dbReference type="EMBL" id="CAI15393.1"/>
    </source>
</evidence>